<protein>
    <submittedName>
        <fullName evidence="2">Structural maintenance of chromosomes protein</fullName>
    </submittedName>
</protein>
<organism evidence="1 2">
    <name type="scientific">Rhabditophanes sp. KR3021</name>
    <dbReference type="NCBI Taxonomy" id="114890"/>
    <lineage>
        <taxon>Eukaryota</taxon>
        <taxon>Metazoa</taxon>
        <taxon>Ecdysozoa</taxon>
        <taxon>Nematoda</taxon>
        <taxon>Chromadorea</taxon>
        <taxon>Rhabditida</taxon>
        <taxon>Tylenchina</taxon>
        <taxon>Panagrolaimomorpha</taxon>
        <taxon>Strongyloidoidea</taxon>
        <taxon>Alloionematidae</taxon>
        <taxon>Rhabditophanes</taxon>
    </lineage>
</organism>
<name>A0AC35UE82_9BILA</name>
<dbReference type="WBParaSite" id="RSKR_0001034400.1">
    <property type="protein sequence ID" value="RSKR_0001034400.1"/>
    <property type="gene ID" value="RSKR_0001034400"/>
</dbReference>
<reference evidence="2" key="1">
    <citation type="submission" date="2016-11" db="UniProtKB">
        <authorList>
            <consortium name="WormBaseParasite"/>
        </authorList>
    </citation>
    <scope>IDENTIFICATION</scope>
    <source>
        <strain evidence="2">KR3021</strain>
    </source>
</reference>
<sequence length="1175" mass="134579">MYIKNMEMDGFKSYGSKQILNEFDTEFNAISGMNGTGKSNILDAICFVLGIVNLSNVRAASMDDLVYKSGEAGVLKASVTINFDNEDKQKSPIGYEACRIICVKRIIYYKGKSKYLVNDANCTLAKVQDMFRSVGLNVNKPRFLIMQGRVTKVLNMKPVELLGMLEEASNTTLYDQKRTHALKEIANNESRHKYTDDVFNSDIATKINRLRKEKDVYLNYQRVQRETAILKQKTIAFNYKLLHEEVKANKLKYNKEAQKSVDLRNAATVLEAEISEITNGIRELGELLDTDQESGRELLLASMKRSMDGYAALTTRLDQNEEEIEASNRAIVSKNKQIEQEQAEVVICKDKLSTCGKDHDTGIARREELQQIIAQNEEKITQLACGQIDDGEGHMVLLPNLISDLDSKISQLQVKKYSFTQELNKINTTISDAKAKLANLPDDCSDLEEEFYSLIRQIDEIKPEIEQFDFDHDKYVSCKTRLDLRLEEVNALKSTILMEKRRNNLQLEIEVNERINKKNIIGAVGMLFQVKDPKFDTAMEIATSGVIKNFVVDTSETAVTIMKTKMTSKTFILPLDSIKPNVMDRRTLELAYSLYGRQNVWAALDLIEYDPKYKVIMEYMCGNILICRTGEVASQLCFDPRISKRCITLDGDDYNPYGIMSGGSTLIATSIFDTLKKIKDKDSLLDHKEREVYDTESIVNELDKKKDDLAVLNDKLGNLTYSKDQTEMRLEQTKSYKFRLIVNQNSKRLAVLNESIARIDQEIEYSMQKLCKAQENEKNESAFIASEKSKAMKAIEASQKELEYSKNKFMNAERKVEDIQYELEYLEGSIEKAQEEILQLNTDIINLKAAREEMVIMVDAAEEKKRLSETEYQEFMDLRVQNEADYESLKTRRKQKTKEKDDLNIRRRKSEILSNDLSCHFENSQIRLNEMVEKHEFIRHQYEQLGKAGTIFDFTGCNIEEMTQQLTHNEELVKEMGKNVNKAALQSLDSVEQQFNDLDTSRKELVEDKVAILEALDYFDQIKKDTLREAYERVNKDINNIFSTMLPGCNCYLTKSVNELSEITGIEFQIIIQGHVKTSLTELSGGQRSLIALSFILAMLKYRPAPIYILDEIDAALDLSHTHNIGKLIKDHFKESQFIIVSLKNDLFENANVLFKTALLNGHSTVTRYPTIGFL</sequence>
<accession>A0AC35UE82</accession>
<proteinExistence type="predicted"/>
<dbReference type="Proteomes" id="UP000095286">
    <property type="component" value="Unplaced"/>
</dbReference>
<evidence type="ECO:0000313" key="1">
    <source>
        <dbReference type="Proteomes" id="UP000095286"/>
    </source>
</evidence>
<evidence type="ECO:0000313" key="2">
    <source>
        <dbReference type="WBParaSite" id="RSKR_0001034400.1"/>
    </source>
</evidence>